<reference evidence="2 3" key="1">
    <citation type="submission" date="2024-06" db="EMBL/GenBank/DDBJ databases">
        <title>The Natural Products Discovery Center: Release of the First 8490 Sequenced Strains for Exploring Actinobacteria Biosynthetic Diversity.</title>
        <authorList>
            <person name="Kalkreuter E."/>
            <person name="Kautsar S.A."/>
            <person name="Yang D."/>
            <person name="Bader C.D."/>
            <person name="Teijaro C.N."/>
            <person name="Fluegel L."/>
            <person name="Davis C.M."/>
            <person name="Simpson J.R."/>
            <person name="Lauterbach L."/>
            <person name="Steele A.D."/>
            <person name="Gui C."/>
            <person name="Meng S."/>
            <person name="Li G."/>
            <person name="Viehrig K."/>
            <person name="Ye F."/>
            <person name="Su P."/>
            <person name="Kiefer A.F."/>
            <person name="Nichols A."/>
            <person name="Cepeda A.J."/>
            <person name="Yan W."/>
            <person name="Fan B."/>
            <person name="Jiang Y."/>
            <person name="Adhikari A."/>
            <person name="Zheng C.-J."/>
            <person name="Schuster L."/>
            <person name="Cowan T.M."/>
            <person name="Smanski M.J."/>
            <person name="Chevrette M.G."/>
            <person name="De Carvalho L.P.S."/>
            <person name="Shen B."/>
        </authorList>
    </citation>
    <scope>NUCLEOTIDE SEQUENCE [LARGE SCALE GENOMIC DNA]</scope>
    <source>
        <strain evidence="2 3">NPDC000837</strain>
    </source>
</reference>
<evidence type="ECO:0000313" key="2">
    <source>
        <dbReference type="EMBL" id="MER6615938.1"/>
    </source>
</evidence>
<accession>A0ABV1UYS1</accession>
<evidence type="ECO:0000256" key="1">
    <source>
        <dbReference type="SAM" id="MobiDB-lite"/>
    </source>
</evidence>
<proteinExistence type="predicted"/>
<protein>
    <submittedName>
        <fullName evidence="2">Uncharacterized protein</fullName>
    </submittedName>
</protein>
<dbReference type="Proteomes" id="UP001445472">
    <property type="component" value="Unassembled WGS sequence"/>
</dbReference>
<evidence type="ECO:0000313" key="3">
    <source>
        <dbReference type="Proteomes" id="UP001445472"/>
    </source>
</evidence>
<feature type="region of interest" description="Disordered" evidence="1">
    <location>
        <begin position="79"/>
        <end position="137"/>
    </location>
</feature>
<dbReference type="RefSeq" id="WP_351977392.1">
    <property type="nucleotide sequence ID" value="NZ_JBEPBX010000020.1"/>
</dbReference>
<name>A0ABV1UYS1_9ACTN</name>
<comment type="caution">
    <text evidence="2">The sequence shown here is derived from an EMBL/GenBank/DDBJ whole genome shotgun (WGS) entry which is preliminary data.</text>
</comment>
<dbReference type="EMBL" id="JBEPBX010000020">
    <property type="protein sequence ID" value="MER6615938.1"/>
    <property type="molecule type" value="Genomic_DNA"/>
</dbReference>
<keyword evidence="3" id="KW-1185">Reference proteome</keyword>
<sequence length="137" mass="14764">MLTFAVALKDKGVPVPDIAKKFTIKTGKNAGKSPSVASLYRALAEAEAEAAAVDEGLPLRPKPVRIRRPGEPLTAEEIELREGLQASPTRTPSCGRPARSPHRVHDHRLGVNRCALRPKAGNGREDRALRPVHGQAD</sequence>
<organism evidence="2 3">
    <name type="scientific">Streptomyces xantholiticus</name>
    <dbReference type="NCBI Taxonomy" id="68285"/>
    <lineage>
        <taxon>Bacteria</taxon>
        <taxon>Bacillati</taxon>
        <taxon>Actinomycetota</taxon>
        <taxon>Actinomycetes</taxon>
        <taxon>Kitasatosporales</taxon>
        <taxon>Streptomycetaceae</taxon>
        <taxon>Streptomyces</taxon>
    </lineage>
</organism>
<gene>
    <name evidence="2" type="ORF">ABT276_21760</name>
</gene>